<keyword evidence="1" id="KW-1133">Transmembrane helix</keyword>
<keyword evidence="3" id="KW-1185">Reference proteome</keyword>
<accession>A0ABV9Q270</accession>
<dbReference type="EMBL" id="JBHSHC010000093">
    <property type="protein sequence ID" value="MFC4767934.1"/>
    <property type="molecule type" value="Genomic_DNA"/>
</dbReference>
<gene>
    <name evidence="2" type="ORF">ACFO8Q_11275</name>
</gene>
<dbReference type="Proteomes" id="UP001596002">
    <property type="component" value="Unassembled WGS sequence"/>
</dbReference>
<dbReference type="RefSeq" id="WP_380025854.1">
    <property type="nucleotide sequence ID" value="NZ_JBHSHC010000093.1"/>
</dbReference>
<proteinExistence type="predicted"/>
<reference evidence="3" key="1">
    <citation type="journal article" date="2019" name="Int. J. Syst. Evol. Microbiol.">
        <title>The Global Catalogue of Microorganisms (GCM) 10K type strain sequencing project: providing services to taxonomists for standard genome sequencing and annotation.</title>
        <authorList>
            <consortium name="The Broad Institute Genomics Platform"/>
            <consortium name="The Broad Institute Genome Sequencing Center for Infectious Disease"/>
            <person name="Wu L."/>
            <person name="Ma J."/>
        </authorList>
    </citation>
    <scope>NUCLEOTIDE SEQUENCE [LARGE SCALE GENOMIC DNA]</scope>
    <source>
        <strain evidence="3">WYCCWR 12678</strain>
    </source>
</reference>
<evidence type="ECO:0000256" key="1">
    <source>
        <dbReference type="SAM" id="Phobius"/>
    </source>
</evidence>
<evidence type="ECO:0000313" key="2">
    <source>
        <dbReference type="EMBL" id="MFC4767934.1"/>
    </source>
</evidence>
<sequence length="53" mass="5861">MIQQLKNLVREEKGQAMTEYGLILGLIAVVVIAALTLMGDKIKTKFDDIVKSL</sequence>
<keyword evidence="1" id="KW-0472">Membrane</keyword>
<keyword evidence="1" id="KW-0812">Transmembrane</keyword>
<comment type="caution">
    <text evidence="2">The sequence shown here is derived from an EMBL/GenBank/DDBJ whole genome shotgun (WGS) entry which is preliminary data.</text>
</comment>
<protein>
    <submittedName>
        <fullName evidence="2">Flp family type IVb pilin</fullName>
    </submittedName>
</protein>
<dbReference type="Pfam" id="PF04964">
    <property type="entry name" value="Flp_Fap"/>
    <property type="match status" value="1"/>
</dbReference>
<evidence type="ECO:0000313" key="3">
    <source>
        <dbReference type="Proteomes" id="UP001596002"/>
    </source>
</evidence>
<dbReference type="InterPro" id="IPR007047">
    <property type="entry name" value="Flp_Fap"/>
</dbReference>
<feature type="transmembrane region" description="Helical" evidence="1">
    <location>
        <begin position="20"/>
        <end position="38"/>
    </location>
</feature>
<name>A0ABV9Q270_9BACL</name>
<organism evidence="2 3">
    <name type="scientific">Effusibacillus consociatus</name>
    <dbReference type="NCBI Taxonomy" id="1117041"/>
    <lineage>
        <taxon>Bacteria</taxon>
        <taxon>Bacillati</taxon>
        <taxon>Bacillota</taxon>
        <taxon>Bacilli</taxon>
        <taxon>Bacillales</taxon>
        <taxon>Alicyclobacillaceae</taxon>
        <taxon>Effusibacillus</taxon>
    </lineage>
</organism>